<dbReference type="InterPro" id="IPR034285">
    <property type="entry name" value="CuRO_2_LCC"/>
</dbReference>
<dbReference type="InterPro" id="IPR034289">
    <property type="entry name" value="CuRO_3_LCC"/>
</dbReference>
<dbReference type="InterPro" id="IPR034288">
    <property type="entry name" value="CuRO_1_LCC"/>
</dbReference>
<evidence type="ECO:0000256" key="7">
    <source>
        <dbReference type="ARBA" id="ARBA00022723"/>
    </source>
</evidence>
<evidence type="ECO:0000256" key="9">
    <source>
        <dbReference type="ARBA" id="ARBA00023002"/>
    </source>
</evidence>
<dbReference type="EC" id="1.10.3.2" evidence="4 13"/>
<evidence type="ECO:0000256" key="11">
    <source>
        <dbReference type="ARBA" id="ARBA00023180"/>
    </source>
</evidence>
<dbReference type="PANTHER" id="PTHR11709:SF410">
    <property type="entry name" value="LACCASE"/>
    <property type="match status" value="1"/>
</dbReference>
<dbReference type="GO" id="GO:0005507">
    <property type="term" value="F:copper ion binding"/>
    <property type="evidence" value="ECO:0007669"/>
    <property type="project" value="InterPro"/>
</dbReference>
<keyword evidence="19" id="KW-1185">Reference proteome</keyword>
<dbReference type="PANTHER" id="PTHR11709">
    <property type="entry name" value="MULTI-COPPER OXIDASE"/>
    <property type="match status" value="1"/>
</dbReference>
<sequence>MELNKIGLLFGFLGFLFLDGLLLCTAKNVHHYSFILKETNFTRLCTTKSMFTVNGQWPGPTIHVRKGDTAFVNVHNDGNYGVTIHWHGVKQPRNPWSDGPENITQCPIQPGKNFTYEVIFSDEEGTLWWHAHSDWSRATIHGAIVILPENGTTYPFPKPYAEQVLILAEWFNGDVKELIDNATATGADPDPSDAYAINGQPGFPNNCSNETTSRFRVQYGETYLLRVVHAGMNEEMFFGIAKHNFTVVAQDASYIKPITTDYIMITPGQTMDILLVADQDPSYYYITATPFFDSNAPYDNSNTSAILQYVGNYTPPSSPPYPSLPNTTDKDAADNFTTRIRALASSEHPINVPTEIDTQIFITVSVNQILCANGSCGGPNGNRLSASLNNISFLTPTIDILQAYYKNLSDVFTKDFPNKPLYVFNYTGDVGDNTIYPSQGTNVTIIDYGAAVEIVFQGTNVGNAENHPMHLHGFSFYLVGTGYGNFNETTSPETYNLEDPPEVNTIGVPKNGWATIRFIANNPGVWFMHCHLERHASWGMATVIIVKNGPTNETSVLPILPDNLPICS</sequence>
<gene>
    <name evidence="17" type="ORF">CIPAW_15G007700</name>
    <name evidence="18" type="ORF">I3842_15G007300</name>
</gene>
<evidence type="ECO:0000256" key="12">
    <source>
        <dbReference type="ARBA" id="ARBA00023185"/>
    </source>
</evidence>
<dbReference type="CDD" id="cd13875">
    <property type="entry name" value="CuRO_2_LCC_plant"/>
    <property type="match status" value="1"/>
</dbReference>
<evidence type="ECO:0000256" key="1">
    <source>
        <dbReference type="ARBA" id="ARBA00000349"/>
    </source>
</evidence>
<comment type="similarity">
    <text evidence="3 13">Belongs to the multicopper oxidase family.</text>
</comment>
<keyword evidence="10 13" id="KW-0186">Copper</keyword>
<accession>A0A8T1N7M0</accession>
<feature type="domain" description="Plastocyanin-like" evidence="14">
    <location>
        <begin position="163"/>
        <end position="311"/>
    </location>
</feature>
<evidence type="ECO:0000256" key="13">
    <source>
        <dbReference type="RuleBase" id="RU361119"/>
    </source>
</evidence>
<keyword evidence="5 13" id="KW-0052">Apoplast</keyword>
<dbReference type="CDD" id="cd13849">
    <property type="entry name" value="CuRO_1_LCC_plant"/>
    <property type="match status" value="1"/>
</dbReference>
<dbReference type="EMBL" id="CM031839">
    <property type="protein sequence ID" value="KAG6673758.1"/>
    <property type="molecule type" value="Genomic_DNA"/>
</dbReference>
<dbReference type="PROSITE" id="PS00079">
    <property type="entry name" value="MULTICOPPER_OXIDASE1"/>
    <property type="match status" value="1"/>
</dbReference>
<evidence type="ECO:0000256" key="3">
    <source>
        <dbReference type="ARBA" id="ARBA00010609"/>
    </source>
</evidence>
<evidence type="ECO:0000259" key="15">
    <source>
        <dbReference type="Pfam" id="PF07731"/>
    </source>
</evidence>
<evidence type="ECO:0000313" key="17">
    <source>
        <dbReference type="EMBL" id="KAG6625861.1"/>
    </source>
</evidence>
<dbReference type="EMBL" id="CM031823">
    <property type="protein sequence ID" value="KAG6625861.1"/>
    <property type="molecule type" value="Genomic_DNA"/>
</dbReference>
<dbReference type="InterPro" id="IPR045087">
    <property type="entry name" value="Cu-oxidase_fam"/>
</dbReference>
<evidence type="ECO:0000256" key="6">
    <source>
        <dbReference type="ARBA" id="ARBA00022525"/>
    </source>
</evidence>
<dbReference type="Gene3D" id="2.60.40.420">
    <property type="entry name" value="Cupredoxins - blue copper proteins"/>
    <property type="match status" value="3"/>
</dbReference>
<dbReference type="GO" id="GO:0048046">
    <property type="term" value="C:apoplast"/>
    <property type="evidence" value="ECO:0007669"/>
    <property type="project" value="UniProtKB-SubCell"/>
</dbReference>
<feature type="domain" description="Plastocyanin-like" evidence="15">
    <location>
        <begin position="423"/>
        <end position="548"/>
    </location>
</feature>
<dbReference type="InterPro" id="IPR033138">
    <property type="entry name" value="Cu_oxidase_CS"/>
</dbReference>
<keyword evidence="12 13" id="KW-0439">Lignin degradation</keyword>
<reference evidence="18" key="2">
    <citation type="submission" date="2021-01" db="EMBL/GenBank/DDBJ databases">
        <authorList>
            <person name="Lovell J.T."/>
            <person name="Bentley N."/>
            <person name="Bhattarai G."/>
            <person name="Jenkins J.W."/>
            <person name="Sreedasyam A."/>
            <person name="Alarcon Y."/>
            <person name="Bock C."/>
            <person name="Boston L."/>
            <person name="Carlson J."/>
            <person name="Cervantes K."/>
            <person name="Clermont K."/>
            <person name="Krom N."/>
            <person name="Kubenka K."/>
            <person name="Mamidi S."/>
            <person name="Mattison C."/>
            <person name="Monteros M."/>
            <person name="Pisani C."/>
            <person name="Plott C."/>
            <person name="Rajasekar S."/>
            <person name="Rhein H.S."/>
            <person name="Rohla C."/>
            <person name="Song M."/>
            <person name="Hilaire R.S."/>
            <person name="Shu S."/>
            <person name="Wells L."/>
            <person name="Wang X."/>
            <person name="Webber J."/>
            <person name="Heerema R.J."/>
            <person name="Klein P."/>
            <person name="Conner P."/>
            <person name="Grauke L."/>
            <person name="Grimwood J."/>
            <person name="Schmutz J."/>
            <person name="Randall J.J."/>
        </authorList>
    </citation>
    <scope>NUCLEOTIDE SEQUENCE</scope>
    <source>
        <tissue evidence="18">Leaf</tissue>
    </source>
</reference>
<dbReference type="Pfam" id="PF07731">
    <property type="entry name" value="Cu-oxidase_2"/>
    <property type="match status" value="1"/>
</dbReference>
<keyword evidence="11" id="KW-0325">Glycoprotein</keyword>
<evidence type="ECO:0000256" key="10">
    <source>
        <dbReference type="ARBA" id="ARBA00023008"/>
    </source>
</evidence>
<keyword evidence="7 13" id="KW-0479">Metal-binding</keyword>
<name>A0A8T1N7M0_CARIL</name>
<evidence type="ECO:0000313" key="18">
    <source>
        <dbReference type="EMBL" id="KAG6673758.1"/>
    </source>
</evidence>
<dbReference type="InterPro" id="IPR002355">
    <property type="entry name" value="Cu_oxidase_Cu_BS"/>
</dbReference>
<reference evidence="17" key="1">
    <citation type="submission" date="2020-12" db="EMBL/GenBank/DDBJ databases">
        <title>WGS assembly of Carya illinoinensis cv. Pawnee.</title>
        <authorList>
            <person name="Platts A."/>
            <person name="Shu S."/>
            <person name="Wright S."/>
            <person name="Barry K."/>
            <person name="Edger P."/>
            <person name="Pires J.C."/>
            <person name="Schmutz J."/>
        </authorList>
    </citation>
    <scope>NUCLEOTIDE SEQUENCE</scope>
    <source>
        <tissue evidence="17">Leaf</tissue>
    </source>
</reference>
<evidence type="ECO:0000259" key="16">
    <source>
        <dbReference type="Pfam" id="PF07732"/>
    </source>
</evidence>
<comment type="caution">
    <text evidence="17">The sequence shown here is derived from an EMBL/GenBank/DDBJ whole genome shotgun (WGS) entry which is preliminary data.</text>
</comment>
<feature type="domain" description="Plastocyanin-like" evidence="16">
    <location>
        <begin position="37"/>
        <end position="150"/>
    </location>
</feature>
<dbReference type="InterPro" id="IPR011707">
    <property type="entry name" value="Cu-oxidase-like_N"/>
</dbReference>
<keyword evidence="9 13" id="KW-0560">Oxidoreductase</keyword>
<comment type="cofactor">
    <cofactor evidence="13">
        <name>Cu cation</name>
        <dbReference type="ChEBI" id="CHEBI:23378"/>
    </cofactor>
    <text evidence="13">Binds 4 Cu cations per monomer.</text>
</comment>
<dbReference type="Proteomes" id="UP000811246">
    <property type="component" value="Chromosome 15"/>
</dbReference>
<dbReference type="GO" id="GO:0046274">
    <property type="term" value="P:lignin catabolic process"/>
    <property type="evidence" value="ECO:0007669"/>
    <property type="project" value="UniProtKB-KW"/>
</dbReference>
<dbReference type="Pfam" id="PF00394">
    <property type="entry name" value="Cu-oxidase"/>
    <property type="match status" value="1"/>
</dbReference>
<protein>
    <recommendedName>
        <fullName evidence="4 13">Laccase</fullName>
        <ecNumber evidence="4 13">1.10.3.2</ecNumber>
    </recommendedName>
    <alternativeName>
        <fullName evidence="13">Benzenediol:oxygen oxidoreductase</fullName>
    </alternativeName>
    <alternativeName>
        <fullName evidence="13">Diphenol oxidase</fullName>
    </alternativeName>
    <alternativeName>
        <fullName evidence="13">Urishiol oxidase</fullName>
    </alternativeName>
</protein>
<dbReference type="PROSITE" id="PS00080">
    <property type="entry name" value="MULTICOPPER_OXIDASE2"/>
    <property type="match status" value="1"/>
</dbReference>
<dbReference type="GO" id="GO:0052716">
    <property type="term" value="F:hydroquinone:oxygen oxidoreductase activity"/>
    <property type="evidence" value="ECO:0007669"/>
    <property type="project" value="UniProtKB-EC"/>
</dbReference>
<comment type="subcellular location">
    <subcellularLocation>
        <location evidence="2 13">Secreted</location>
        <location evidence="2 13">Extracellular space</location>
        <location evidence="2 13">Apoplast</location>
    </subcellularLocation>
</comment>
<dbReference type="AlphaFoldDB" id="A0A8T1N7M0"/>
<dbReference type="SUPFAM" id="SSF49503">
    <property type="entry name" value="Cupredoxins"/>
    <property type="match status" value="3"/>
</dbReference>
<dbReference type="CDD" id="cd13897">
    <property type="entry name" value="CuRO_3_LCC_plant"/>
    <property type="match status" value="1"/>
</dbReference>
<dbReference type="InterPro" id="IPR011706">
    <property type="entry name" value="Cu-oxidase_C"/>
</dbReference>
<comment type="function">
    <text evidence="13">Lignin degradation and detoxification of lignin-derived products.</text>
</comment>
<dbReference type="Pfam" id="PF07732">
    <property type="entry name" value="Cu-oxidase_3"/>
    <property type="match status" value="1"/>
</dbReference>
<dbReference type="Proteomes" id="UP000811609">
    <property type="component" value="Chromosome 15"/>
</dbReference>
<dbReference type="InterPro" id="IPR008972">
    <property type="entry name" value="Cupredoxin"/>
</dbReference>
<comment type="catalytic activity">
    <reaction evidence="1 13">
        <text>4 hydroquinone + O2 = 4 benzosemiquinone + 2 H2O</text>
        <dbReference type="Rhea" id="RHEA:11276"/>
        <dbReference type="ChEBI" id="CHEBI:15377"/>
        <dbReference type="ChEBI" id="CHEBI:15379"/>
        <dbReference type="ChEBI" id="CHEBI:17594"/>
        <dbReference type="ChEBI" id="CHEBI:17977"/>
        <dbReference type="EC" id="1.10.3.2"/>
    </reaction>
</comment>
<evidence type="ECO:0000256" key="4">
    <source>
        <dbReference type="ARBA" id="ARBA00012297"/>
    </source>
</evidence>
<dbReference type="InterPro" id="IPR001117">
    <property type="entry name" value="Cu-oxidase_2nd"/>
</dbReference>
<keyword evidence="6 13" id="KW-0964">Secreted</keyword>
<evidence type="ECO:0000256" key="2">
    <source>
        <dbReference type="ARBA" id="ARBA00004271"/>
    </source>
</evidence>
<evidence type="ECO:0000313" key="19">
    <source>
        <dbReference type="Proteomes" id="UP000811609"/>
    </source>
</evidence>
<proteinExistence type="inferred from homology"/>
<keyword evidence="8 13" id="KW-0677">Repeat</keyword>
<evidence type="ECO:0000256" key="5">
    <source>
        <dbReference type="ARBA" id="ARBA00022523"/>
    </source>
</evidence>
<organism evidence="17 19">
    <name type="scientific">Carya illinoinensis</name>
    <name type="common">Pecan</name>
    <dbReference type="NCBI Taxonomy" id="32201"/>
    <lineage>
        <taxon>Eukaryota</taxon>
        <taxon>Viridiplantae</taxon>
        <taxon>Streptophyta</taxon>
        <taxon>Embryophyta</taxon>
        <taxon>Tracheophyta</taxon>
        <taxon>Spermatophyta</taxon>
        <taxon>Magnoliopsida</taxon>
        <taxon>eudicotyledons</taxon>
        <taxon>Gunneridae</taxon>
        <taxon>Pentapetalae</taxon>
        <taxon>rosids</taxon>
        <taxon>fabids</taxon>
        <taxon>Fagales</taxon>
        <taxon>Juglandaceae</taxon>
        <taxon>Carya</taxon>
    </lineage>
</organism>
<evidence type="ECO:0000259" key="14">
    <source>
        <dbReference type="Pfam" id="PF00394"/>
    </source>
</evidence>
<dbReference type="InterPro" id="IPR017761">
    <property type="entry name" value="Laccase"/>
</dbReference>
<dbReference type="NCBIfam" id="TIGR03389">
    <property type="entry name" value="laccase"/>
    <property type="match status" value="1"/>
</dbReference>
<evidence type="ECO:0000256" key="8">
    <source>
        <dbReference type="ARBA" id="ARBA00022737"/>
    </source>
</evidence>